<dbReference type="OrthoDB" id="9813604at2"/>
<feature type="domain" description="EamA" evidence="7">
    <location>
        <begin position="3"/>
        <end position="129"/>
    </location>
</feature>
<dbReference type="Gene3D" id="1.10.3730.20">
    <property type="match status" value="1"/>
</dbReference>
<feature type="transmembrane region" description="Helical" evidence="6">
    <location>
        <begin position="115"/>
        <end position="133"/>
    </location>
</feature>
<evidence type="ECO:0000256" key="3">
    <source>
        <dbReference type="ARBA" id="ARBA00022692"/>
    </source>
</evidence>
<feature type="transmembrane region" description="Helical" evidence="6">
    <location>
        <begin position="85"/>
        <end position="103"/>
    </location>
</feature>
<dbReference type="STRING" id="416591.Tlet_1337"/>
<dbReference type="InterPro" id="IPR000620">
    <property type="entry name" value="EamA_dom"/>
</dbReference>
<feature type="transmembrane region" description="Helical" evidence="6">
    <location>
        <begin position="30"/>
        <end position="47"/>
    </location>
</feature>
<accession>A8F6W0</accession>
<name>A8F6W0_PSELT</name>
<dbReference type="Pfam" id="PF00892">
    <property type="entry name" value="EamA"/>
    <property type="match status" value="2"/>
</dbReference>
<evidence type="ECO:0000313" key="9">
    <source>
        <dbReference type="Proteomes" id="UP000002016"/>
    </source>
</evidence>
<evidence type="ECO:0000259" key="7">
    <source>
        <dbReference type="Pfam" id="PF00892"/>
    </source>
</evidence>
<keyword evidence="3 6" id="KW-0812">Transmembrane</keyword>
<evidence type="ECO:0000256" key="6">
    <source>
        <dbReference type="SAM" id="Phobius"/>
    </source>
</evidence>
<evidence type="ECO:0000256" key="5">
    <source>
        <dbReference type="ARBA" id="ARBA00023136"/>
    </source>
</evidence>
<evidence type="ECO:0000256" key="1">
    <source>
        <dbReference type="ARBA" id="ARBA00004141"/>
    </source>
</evidence>
<feature type="transmembrane region" description="Helical" evidence="6">
    <location>
        <begin position="201"/>
        <end position="220"/>
    </location>
</feature>
<comment type="subcellular location">
    <subcellularLocation>
        <location evidence="1">Membrane</location>
        <topology evidence="1">Multi-pass membrane protein</topology>
    </subcellularLocation>
</comment>
<dbReference type="PANTHER" id="PTHR32322">
    <property type="entry name" value="INNER MEMBRANE TRANSPORTER"/>
    <property type="match status" value="1"/>
</dbReference>
<dbReference type="Proteomes" id="UP000002016">
    <property type="component" value="Chromosome"/>
</dbReference>
<protein>
    <recommendedName>
        <fullName evidence="7">EamA domain-containing protein</fullName>
    </recommendedName>
</protein>
<gene>
    <name evidence="8" type="ordered locus">Tlet_1337</name>
</gene>
<sequence length="273" mass="29551">MVYVYLLFSLLMWSSMEVLTKPLMQQVDPFFLTFFRFLVGGIFLVIFAKKKISLKDAGVLALIGCLNGVVSMSLLQLSIKFSNASTAATLVATNPLFVSIFAFALGKEKLNFKKFVGVVVGLIGIFVLSYGKVEGDSTFGLICGVGAAITFALYTVLMKDFTLKYGSMNATAFSTLFAGIVYGAILLLAGKLDIPEVALNGWIILLYSAIFVTGLAYVTFFKAVEKLGPSRASLVFYLKPAVASFFAFLILSEPVGIFKFVGTAIIIVALFIK</sequence>
<dbReference type="HOGENOM" id="CLU_033863_4_1_0"/>
<keyword evidence="5 6" id="KW-0472">Membrane</keyword>
<reference evidence="8 9" key="2">
    <citation type="journal article" date="2009" name="Proc. Natl. Acad. Sci. U.S.A.">
        <title>On the chimeric nature, thermophilic origin, and phylogenetic placement of the Thermotogales.</title>
        <authorList>
            <person name="Zhaxybayeva O."/>
            <person name="Swithers K.S."/>
            <person name="Lapierre P."/>
            <person name="Fournier G.P."/>
            <person name="Bickhart D.M."/>
            <person name="DeBoy R.T."/>
            <person name="Nelson K.E."/>
            <person name="Nesbo C.L."/>
            <person name="Doolittle W.F."/>
            <person name="Gogarten J.P."/>
            <person name="Noll K.M."/>
        </authorList>
    </citation>
    <scope>NUCLEOTIDE SEQUENCE [LARGE SCALE GENOMIC DNA]</scope>
    <source>
        <strain evidence="9">ATCC BAA-301 / DSM 14385 / NBRC 107922 / TMO</strain>
    </source>
</reference>
<feature type="transmembrane region" description="Helical" evidence="6">
    <location>
        <begin position="256"/>
        <end position="272"/>
    </location>
</feature>
<evidence type="ECO:0000256" key="4">
    <source>
        <dbReference type="ARBA" id="ARBA00022989"/>
    </source>
</evidence>
<dbReference type="EMBL" id="CP000812">
    <property type="protein sequence ID" value="ABV33894.1"/>
    <property type="molecule type" value="Genomic_DNA"/>
</dbReference>
<feature type="transmembrane region" description="Helical" evidence="6">
    <location>
        <begin position="232"/>
        <end position="250"/>
    </location>
</feature>
<dbReference type="PANTHER" id="PTHR32322:SF2">
    <property type="entry name" value="EAMA DOMAIN-CONTAINING PROTEIN"/>
    <property type="match status" value="1"/>
</dbReference>
<evidence type="ECO:0000313" key="8">
    <source>
        <dbReference type="EMBL" id="ABV33894.1"/>
    </source>
</evidence>
<organism evidence="8 9">
    <name type="scientific">Pseudothermotoga lettingae (strain ATCC BAA-301 / DSM 14385 / NBRC 107922 / TMO)</name>
    <name type="common">Thermotoga lettingae</name>
    <dbReference type="NCBI Taxonomy" id="416591"/>
    <lineage>
        <taxon>Bacteria</taxon>
        <taxon>Thermotogati</taxon>
        <taxon>Thermotogota</taxon>
        <taxon>Thermotogae</taxon>
        <taxon>Thermotogales</taxon>
        <taxon>Thermotogaceae</taxon>
        <taxon>Pseudothermotoga</taxon>
    </lineage>
</organism>
<dbReference type="SUPFAM" id="SSF103481">
    <property type="entry name" value="Multidrug resistance efflux transporter EmrE"/>
    <property type="match status" value="2"/>
</dbReference>
<evidence type="ECO:0000256" key="2">
    <source>
        <dbReference type="ARBA" id="ARBA00007362"/>
    </source>
</evidence>
<dbReference type="eggNOG" id="COG0697">
    <property type="taxonomic scope" value="Bacteria"/>
</dbReference>
<dbReference type="AlphaFoldDB" id="A8F6W0"/>
<dbReference type="InterPro" id="IPR037185">
    <property type="entry name" value="EmrE-like"/>
</dbReference>
<keyword evidence="4 6" id="KW-1133">Transmembrane helix</keyword>
<proteinExistence type="inferred from homology"/>
<dbReference type="GO" id="GO:0016020">
    <property type="term" value="C:membrane"/>
    <property type="evidence" value="ECO:0007669"/>
    <property type="project" value="UniProtKB-SubCell"/>
</dbReference>
<feature type="domain" description="EamA" evidence="7">
    <location>
        <begin position="139"/>
        <end position="272"/>
    </location>
</feature>
<keyword evidence="9" id="KW-1185">Reference proteome</keyword>
<dbReference type="KEGG" id="tle:Tlet_1337"/>
<feature type="transmembrane region" description="Helical" evidence="6">
    <location>
        <begin position="139"/>
        <end position="158"/>
    </location>
</feature>
<feature type="transmembrane region" description="Helical" evidence="6">
    <location>
        <begin position="170"/>
        <end position="189"/>
    </location>
</feature>
<comment type="similarity">
    <text evidence="2">Belongs to the EamA transporter family.</text>
</comment>
<feature type="transmembrane region" description="Helical" evidence="6">
    <location>
        <begin position="59"/>
        <end position="79"/>
    </location>
</feature>
<reference evidence="8 9" key="1">
    <citation type="submission" date="2007-08" db="EMBL/GenBank/DDBJ databases">
        <title>Complete sequence of Thermotoga lettingae TMO.</title>
        <authorList>
            <consortium name="US DOE Joint Genome Institute"/>
            <person name="Copeland A."/>
            <person name="Lucas S."/>
            <person name="Lapidus A."/>
            <person name="Barry K."/>
            <person name="Glavina del Rio T."/>
            <person name="Dalin E."/>
            <person name="Tice H."/>
            <person name="Pitluck S."/>
            <person name="Foster B."/>
            <person name="Bruce D."/>
            <person name="Schmutz J."/>
            <person name="Larimer F."/>
            <person name="Land M."/>
            <person name="Hauser L."/>
            <person name="Kyrpides N."/>
            <person name="Mikhailova N."/>
            <person name="Nelson K."/>
            <person name="Gogarten J.P."/>
            <person name="Noll K."/>
            <person name="Richardson P."/>
        </authorList>
    </citation>
    <scope>NUCLEOTIDE SEQUENCE [LARGE SCALE GENOMIC DNA]</scope>
    <source>
        <strain evidence="9">ATCC BAA-301 / DSM 14385 / NBRC 107922 / TMO</strain>
    </source>
</reference>
<dbReference type="InterPro" id="IPR050638">
    <property type="entry name" value="AA-Vitamin_Transporters"/>
</dbReference>